<evidence type="ECO:0000259" key="4">
    <source>
        <dbReference type="Pfam" id="PF00925"/>
    </source>
</evidence>
<comment type="pathway">
    <text evidence="1">Cofactor biosynthesis; riboflavin biosynthesis.</text>
</comment>
<evidence type="ECO:0000313" key="6">
    <source>
        <dbReference type="Proteomes" id="UP001500200"/>
    </source>
</evidence>
<keyword evidence="3" id="KW-0479">Metal-binding</keyword>
<dbReference type="Gene3D" id="3.40.50.10990">
    <property type="entry name" value="GTP cyclohydrolase II"/>
    <property type="match status" value="1"/>
</dbReference>
<feature type="domain" description="GTP cyclohydrolase II" evidence="4">
    <location>
        <begin position="1"/>
        <end position="35"/>
    </location>
</feature>
<proteinExistence type="predicted"/>
<dbReference type="Pfam" id="PF00925">
    <property type="entry name" value="GTP_cyclohydro2"/>
    <property type="match status" value="1"/>
</dbReference>
<gene>
    <name evidence="5" type="ORF">GCM10023346_37880</name>
</gene>
<dbReference type="PANTHER" id="PTHR21327">
    <property type="entry name" value="GTP CYCLOHYDROLASE II-RELATED"/>
    <property type="match status" value="1"/>
</dbReference>
<dbReference type="InterPro" id="IPR032677">
    <property type="entry name" value="GTP_cyclohydro_II"/>
</dbReference>
<dbReference type="SUPFAM" id="SSF142695">
    <property type="entry name" value="RibA-like"/>
    <property type="match status" value="1"/>
</dbReference>
<dbReference type="Proteomes" id="UP001500200">
    <property type="component" value="Unassembled WGS sequence"/>
</dbReference>
<comment type="caution">
    <text evidence="5">The sequence shown here is derived from an EMBL/GenBank/DDBJ whole genome shotgun (WGS) entry which is preliminary data.</text>
</comment>
<evidence type="ECO:0000256" key="1">
    <source>
        <dbReference type="ARBA" id="ARBA00005104"/>
    </source>
</evidence>
<protein>
    <recommendedName>
        <fullName evidence="4">GTP cyclohydrolase II domain-containing protein</fullName>
    </recommendedName>
</protein>
<sequence length="65" mass="7257">MLLAVGVDRIRLLSNNPDKARQLEANSVVVVERVPTRVHLSSSNARYLTTKRDHTDHTIDLGPLP</sequence>
<dbReference type="EMBL" id="BAABKK010000028">
    <property type="protein sequence ID" value="GAA5199072.1"/>
    <property type="molecule type" value="Genomic_DNA"/>
</dbReference>
<keyword evidence="6" id="KW-1185">Reference proteome</keyword>
<evidence type="ECO:0000313" key="5">
    <source>
        <dbReference type="EMBL" id="GAA5199072.1"/>
    </source>
</evidence>
<keyword evidence="2" id="KW-0686">Riboflavin biosynthesis</keyword>
<reference evidence="6" key="1">
    <citation type="journal article" date="2019" name="Int. J. Syst. Evol. Microbiol.">
        <title>The Global Catalogue of Microorganisms (GCM) 10K type strain sequencing project: providing services to taxonomists for standard genome sequencing and annotation.</title>
        <authorList>
            <consortium name="The Broad Institute Genomics Platform"/>
            <consortium name="The Broad Institute Genome Sequencing Center for Infectious Disease"/>
            <person name="Wu L."/>
            <person name="Ma J."/>
        </authorList>
    </citation>
    <scope>NUCLEOTIDE SEQUENCE [LARGE SCALE GENOMIC DNA]</scope>
    <source>
        <strain evidence="6">JCM 18514</strain>
    </source>
</reference>
<evidence type="ECO:0000256" key="2">
    <source>
        <dbReference type="ARBA" id="ARBA00022619"/>
    </source>
</evidence>
<dbReference type="PANTHER" id="PTHR21327:SF18">
    <property type="entry name" value="3,4-DIHYDROXY-2-BUTANONE 4-PHOSPHATE SYNTHASE"/>
    <property type="match status" value="1"/>
</dbReference>
<evidence type="ECO:0000256" key="3">
    <source>
        <dbReference type="ARBA" id="ARBA00022723"/>
    </source>
</evidence>
<dbReference type="InterPro" id="IPR036144">
    <property type="entry name" value="RibA-like_sf"/>
</dbReference>
<accession>A0ABP9SPX7</accession>
<name>A0ABP9SPX7_9MICC</name>
<organism evidence="5 6">
    <name type="scientific">Arthrobacter gyeryongensis</name>
    <dbReference type="NCBI Taxonomy" id="1650592"/>
    <lineage>
        <taxon>Bacteria</taxon>
        <taxon>Bacillati</taxon>
        <taxon>Actinomycetota</taxon>
        <taxon>Actinomycetes</taxon>
        <taxon>Micrococcales</taxon>
        <taxon>Micrococcaceae</taxon>
        <taxon>Arthrobacter</taxon>
    </lineage>
</organism>